<dbReference type="OrthoDB" id="9785808at2"/>
<dbReference type="EC" id="5.4.99.28" evidence="2"/>
<name>A0A2X0VH62_9GAMM</name>
<dbReference type="EMBL" id="UAPV01000001">
    <property type="protein sequence ID" value="SPT68818.1"/>
    <property type="molecule type" value="Genomic_DNA"/>
</dbReference>
<keyword evidence="2" id="KW-0413">Isomerase</keyword>
<dbReference type="GO" id="GO:0000455">
    <property type="term" value="P:enzyme-directed rRNA pseudouridine synthesis"/>
    <property type="evidence" value="ECO:0007669"/>
    <property type="project" value="TreeGrafter"/>
</dbReference>
<reference evidence="2 3" key="1">
    <citation type="submission" date="2018-06" db="EMBL/GenBank/DDBJ databases">
        <authorList>
            <consortium name="Pathogen Informatics"/>
            <person name="Doyle S."/>
        </authorList>
    </citation>
    <scope>NUCLEOTIDE SEQUENCE [LARGE SCALE GENOMIC DNA]</scope>
    <source>
        <strain evidence="2 3">NCTC13093</strain>
    </source>
</reference>
<protein>
    <submittedName>
        <fullName evidence="2">Ribosomal large subunit pseudouridine synthase A</fullName>
        <ecNumber evidence="2">5.4.99.28</ecNumber>
    </submittedName>
</protein>
<dbReference type="PANTHER" id="PTHR21600">
    <property type="entry name" value="MITOCHONDRIAL RNA PSEUDOURIDINE SYNTHASE"/>
    <property type="match status" value="1"/>
</dbReference>
<dbReference type="InterPro" id="IPR020103">
    <property type="entry name" value="PsdUridine_synth_cat_dom_sf"/>
</dbReference>
<evidence type="ECO:0000313" key="3">
    <source>
        <dbReference type="Proteomes" id="UP000250086"/>
    </source>
</evidence>
<dbReference type="InterPro" id="IPR050188">
    <property type="entry name" value="RluA_PseudoU_synthase"/>
</dbReference>
<dbReference type="Pfam" id="PF00849">
    <property type="entry name" value="PseudoU_synth_2"/>
    <property type="match status" value="1"/>
</dbReference>
<dbReference type="Gene3D" id="3.30.2350.10">
    <property type="entry name" value="Pseudouridine synthase"/>
    <property type="match status" value="1"/>
</dbReference>
<accession>A0A2X0VH62</accession>
<evidence type="ECO:0000313" key="2">
    <source>
        <dbReference type="EMBL" id="SPT68818.1"/>
    </source>
</evidence>
<gene>
    <name evidence="2" type="primary">rluA</name>
    <name evidence="2" type="ORF">NCTC13093_00161</name>
</gene>
<feature type="domain" description="Pseudouridine synthase RsuA/RluA-like" evidence="1">
    <location>
        <begin position="23"/>
        <end position="170"/>
    </location>
</feature>
<dbReference type="SUPFAM" id="SSF55120">
    <property type="entry name" value="Pseudouridine synthase"/>
    <property type="match status" value="1"/>
</dbReference>
<dbReference type="Proteomes" id="UP000250086">
    <property type="component" value="Unassembled WGS sequence"/>
</dbReference>
<evidence type="ECO:0000259" key="1">
    <source>
        <dbReference type="Pfam" id="PF00849"/>
    </source>
</evidence>
<dbReference type="PROSITE" id="PS01129">
    <property type="entry name" value="PSI_RLU"/>
    <property type="match status" value="1"/>
</dbReference>
<dbReference type="CDD" id="cd02869">
    <property type="entry name" value="PseudoU_synth_RluA_like"/>
    <property type="match status" value="1"/>
</dbReference>
<keyword evidence="3" id="KW-1185">Reference proteome</keyword>
<dbReference type="PANTHER" id="PTHR21600:SF89">
    <property type="entry name" value="RIBOSOMAL LARGE SUBUNIT PSEUDOURIDINE SYNTHASE A"/>
    <property type="match status" value="1"/>
</dbReference>
<dbReference type="InterPro" id="IPR006224">
    <property type="entry name" value="PsdUridine_synth_RluA-like_CS"/>
</dbReference>
<dbReference type="AlphaFoldDB" id="A0A2X0VH62"/>
<dbReference type="InterPro" id="IPR006145">
    <property type="entry name" value="PsdUridine_synth_RsuA/RluA"/>
</dbReference>
<sequence length="238" mass="26896">MSQNFVYNPPLVPFLDTLYEDGDIIVVNKPSGLLSVPGRLKEYHDSILSRVRSIYPDAFAVHRLDLGTSGVLVVGLNKEAISNLGRQFMDRSVKKVYIAYGAGKLEGSGRIDLPMRTDIDNRPYQIIDFEHGKKALTFYEALYYDANADKTLVRLYPQTGRSHQLRVHLKELGHPILGDHLYAPDAIFKAADKLQLHACALSFLHPRTKEPLAFTAAPEFYVPDEFMPELSWLEHQLA</sequence>
<dbReference type="GO" id="GO:0003723">
    <property type="term" value="F:RNA binding"/>
    <property type="evidence" value="ECO:0007669"/>
    <property type="project" value="InterPro"/>
</dbReference>
<dbReference type="GO" id="GO:0160151">
    <property type="term" value="F:tRNA pseudouridine(32) synthase activity"/>
    <property type="evidence" value="ECO:0007669"/>
    <property type="project" value="UniProtKB-EC"/>
</dbReference>
<dbReference type="RefSeq" id="WP_113743033.1">
    <property type="nucleotide sequence ID" value="NZ_UAPU01000005.1"/>
</dbReference>
<proteinExistence type="predicted"/>
<organism evidence="2 3">
    <name type="scientific">Anaerobiospirillum thomasii</name>
    <dbReference type="NCBI Taxonomy" id="179995"/>
    <lineage>
        <taxon>Bacteria</taxon>
        <taxon>Pseudomonadati</taxon>
        <taxon>Pseudomonadota</taxon>
        <taxon>Gammaproteobacteria</taxon>
        <taxon>Aeromonadales</taxon>
        <taxon>Succinivibrionaceae</taxon>
        <taxon>Anaerobiospirillum</taxon>
    </lineage>
</organism>